<dbReference type="PANTHER" id="PTHR10502:SF102">
    <property type="entry name" value="ANNEXIN B11"/>
    <property type="match status" value="1"/>
</dbReference>
<keyword evidence="5" id="KW-1185">Reference proteome</keyword>
<evidence type="ECO:0000256" key="1">
    <source>
        <dbReference type="ARBA" id="ARBA00007831"/>
    </source>
</evidence>
<dbReference type="InterPro" id="IPR001464">
    <property type="entry name" value="Annexin"/>
</dbReference>
<dbReference type="EMBL" id="BDSP01000052">
    <property type="protein sequence ID" value="GAX12508.1"/>
    <property type="molecule type" value="Genomic_DNA"/>
</dbReference>
<gene>
    <name evidence="4" type="ORF">FisN_24Hh084</name>
</gene>
<dbReference type="OrthoDB" id="37886at2759"/>
<evidence type="ECO:0000256" key="2">
    <source>
        <dbReference type="ARBA" id="ARBA00022737"/>
    </source>
</evidence>
<dbReference type="SMART" id="SM00335">
    <property type="entry name" value="ANX"/>
    <property type="match status" value="4"/>
</dbReference>
<dbReference type="GO" id="GO:0005544">
    <property type="term" value="F:calcium-dependent phospholipid binding"/>
    <property type="evidence" value="ECO:0007669"/>
    <property type="project" value="InterPro"/>
</dbReference>
<comment type="similarity">
    <text evidence="1">Belongs to the annexin family.</text>
</comment>
<proteinExistence type="inferred from homology"/>
<evidence type="ECO:0000313" key="4">
    <source>
        <dbReference type="EMBL" id="GAX12508.1"/>
    </source>
</evidence>
<dbReference type="PANTHER" id="PTHR10502">
    <property type="entry name" value="ANNEXIN"/>
    <property type="match status" value="1"/>
</dbReference>
<comment type="caution">
    <text evidence="4">The sequence shown here is derived from an EMBL/GenBank/DDBJ whole genome shotgun (WGS) entry which is preliminary data.</text>
</comment>
<dbReference type="PRINTS" id="PR00196">
    <property type="entry name" value="ANNEXIN"/>
</dbReference>
<dbReference type="InterPro" id="IPR018502">
    <property type="entry name" value="Annexin_repeat"/>
</dbReference>
<dbReference type="Pfam" id="PF00191">
    <property type="entry name" value="Annexin"/>
    <property type="match status" value="3"/>
</dbReference>
<keyword evidence="3" id="KW-0041">Annexin</keyword>
<dbReference type="SUPFAM" id="SSF47874">
    <property type="entry name" value="Annexin"/>
    <property type="match status" value="1"/>
</dbReference>
<dbReference type="Gene3D" id="1.10.220.10">
    <property type="entry name" value="Annexin"/>
    <property type="match status" value="4"/>
</dbReference>
<dbReference type="GO" id="GO:0005737">
    <property type="term" value="C:cytoplasm"/>
    <property type="evidence" value="ECO:0007669"/>
    <property type="project" value="TreeGrafter"/>
</dbReference>
<accession>A0A1Z5JFH1</accession>
<keyword evidence="2" id="KW-0677">Repeat</keyword>
<dbReference type="PROSITE" id="PS51897">
    <property type="entry name" value="ANNEXIN_2"/>
    <property type="match status" value="2"/>
</dbReference>
<dbReference type="InterPro" id="IPR037104">
    <property type="entry name" value="Annexin_sf"/>
</dbReference>
<name>A0A1Z5JFH1_FISSO</name>
<evidence type="ECO:0000313" key="5">
    <source>
        <dbReference type="Proteomes" id="UP000198406"/>
    </source>
</evidence>
<dbReference type="GO" id="GO:0001786">
    <property type="term" value="F:phosphatidylserine binding"/>
    <property type="evidence" value="ECO:0007669"/>
    <property type="project" value="TreeGrafter"/>
</dbReference>
<dbReference type="GO" id="GO:0005886">
    <property type="term" value="C:plasma membrane"/>
    <property type="evidence" value="ECO:0007669"/>
    <property type="project" value="TreeGrafter"/>
</dbReference>
<dbReference type="Proteomes" id="UP000198406">
    <property type="component" value="Unassembled WGS sequence"/>
</dbReference>
<sequence length="334" mass="37641">MTIPIYPEIVMQQDLAPDHFGSEIDDLCQQIRDATKGWGANKQKVIDALATQDSTKRYMISLRYPELFKTPLDELMKKEFSGDFGLALKFLALPMHQAEAAMIRKATKGIGANVNIVWSILVGRTNAEVELLKKTYYKKYDKDLGKLLASELHGDMERLIFNCLQAAEEEYDPKYHNIDKAKEDADIIHKKGQGKFFGTDEKTIFKVLCAAPPQHIENISKEYADKYGYTLMKAMEKELGGEVRSACLHMLGMKLKPFETMAKLIKEACAGFGTDELLLACTIIRCQAILGQVQSAHIELYSKTIHDRVRKEVGGKFKTLLLQVLNASWPEEGA</sequence>
<dbReference type="AlphaFoldDB" id="A0A1Z5JFH1"/>
<dbReference type="GO" id="GO:0005509">
    <property type="term" value="F:calcium ion binding"/>
    <property type="evidence" value="ECO:0007669"/>
    <property type="project" value="InterPro"/>
</dbReference>
<dbReference type="InParanoid" id="A0A1Z5JFH1"/>
<evidence type="ECO:0008006" key="6">
    <source>
        <dbReference type="Google" id="ProtNLM"/>
    </source>
</evidence>
<protein>
    <recommendedName>
        <fullName evidence="6">Annexin</fullName>
    </recommendedName>
</protein>
<evidence type="ECO:0000256" key="3">
    <source>
        <dbReference type="ARBA" id="ARBA00023216"/>
    </source>
</evidence>
<reference evidence="4 5" key="1">
    <citation type="journal article" date="2015" name="Plant Cell">
        <title>Oil accumulation by the oleaginous diatom Fistulifera solaris as revealed by the genome and transcriptome.</title>
        <authorList>
            <person name="Tanaka T."/>
            <person name="Maeda Y."/>
            <person name="Veluchamy A."/>
            <person name="Tanaka M."/>
            <person name="Abida H."/>
            <person name="Marechal E."/>
            <person name="Bowler C."/>
            <person name="Muto M."/>
            <person name="Sunaga Y."/>
            <person name="Tanaka M."/>
            <person name="Yoshino T."/>
            <person name="Taniguchi T."/>
            <person name="Fukuda Y."/>
            <person name="Nemoto M."/>
            <person name="Matsumoto M."/>
            <person name="Wong P.S."/>
            <person name="Aburatani S."/>
            <person name="Fujibuchi W."/>
        </authorList>
    </citation>
    <scope>NUCLEOTIDE SEQUENCE [LARGE SCALE GENOMIC DNA]</scope>
    <source>
        <strain evidence="4 5">JPCC DA0580</strain>
    </source>
</reference>
<organism evidence="4 5">
    <name type="scientific">Fistulifera solaris</name>
    <name type="common">Oleaginous diatom</name>
    <dbReference type="NCBI Taxonomy" id="1519565"/>
    <lineage>
        <taxon>Eukaryota</taxon>
        <taxon>Sar</taxon>
        <taxon>Stramenopiles</taxon>
        <taxon>Ochrophyta</taxon>
        <taxon>Bacillariophyta</taxon>
        <taxon>Bacillariophyceae</taxon>
        <taxon>Bacillariophycidae</taxon>
        <taxon>Naviculales</taxon>
        <taxon>Naviculaceae</taxon>
        <taxon>Fistulifera</taxon>
    </lineage>
</organism>